<dbReference type="Proteomes" id="UP000799049">
    <property type="component" value="Unassembled WGS sequence"/>
</dbReference>
<accession>A0A8K0AFX1</accession>
<protein>
    <submittedName>
        <fullName evidence="1">Putative mitochondrial protein</fullName>
    </submittedName>
</protein>
<comment type="caution">
    <text evidence="1">The sequence shown here is derived from an EMBL/GenBank/DDBJ whole genome shotgun (WGS) entry which is preliminary data.</text>
</comment>
<evidence type="ECO:0000313" key="2">
    <source>
        <dbReference type="Proteomes" id="UP000799049"/>
    </source>
</evidence>
<reference evidence="1" key="1">
    <citation type="submission" date="2019-09" db="EMBL/GenBank/DDBJ databases">
        <title>The Mitochondrial Proteome of the Jakobid, Andalucia godoyi, a Protist With the Most Gene-Rich and Bacteria-Like Mitochondrial Genome.</title>
        <authorList>
            <person name="Gray M.W."/>
            <person name="Burger G."/>
            <person name="Derelle R."/>
            <person name="Klimes V."/>
            <person name="Leger M."/>
            <person name="Sarrasin M."/>
            <person name="Vlcek C."/>
            <person name="Roger A.J."/>
            <person name="Elias M."/>
            <person name="Lang B.F."/>
        </authorList>
    </citation>
    <scope>NUCLEOTIDE SEQUENCE</scope>
    <source>
        <strain evidence="1">And28</strain>
    </source>
</reference>
<name>A0A8K0AFX1_ANDGO</name>
<sequence>MSQTTRIISSLLNIPHRDRKRLKDRQSEVLEAGVNRLFRSVPFAGEFSEMLVVTMYCPKFSKKDIDLCMQVRENTGGRFTSTKFTNPDAENATMDTVAMQVPTRRDAQIESLLEFLDRKLQVGSPTTLAGALQEYVNEETKRARKRVRLCSEHDELVQKAEATEKAEGANAFEESREAFLDAEAGIWTQETGIL</sequence>
<dbReference type="AlphaFoldDB" id="A0A8K0AFX1"/>
<proteinExistence type="predicted"/>
<gene>
    <name evidence="1" type="ORF">ANDGO_07436</name>
</gene>
<dbReference type="EMBL" id="VRVR01000055">
    <property type="protein sequence ID" value="KAF0852187.1"/>
    <property type="molecule type" value="Genomic_DNA"/>
</dbReference>
<keyword evidence="2" id="KW-1185">Reference proteome</keyword>
<evidence type="ECO:0000313" key="1">
    <source>
        <dbReference type="EMBL" id="KAF0852187.1"/>
    </source>
</evidence>
<organism evidence="1 2">
    <name type="scientific">Andalucia godoyi</name>
    <name type="common">Flagellate</name>
    <dbReference type="NCBI Taxonomy" id="505711"/>
    <lineage>
        <taxon>Eukaryota</taxon>
        <taxon>Discoba</taxon>
        <taxon>Jakobida</taxon>
        <taxon>Andalucina</taxon>
        <taxon>Andaluciidae</taxon>
        <taxon>Andalucia</taxon>
    </lineage>
</organism>